<dbReference type="EMBL" id="PVZC01000010">
    <property type="protein sequence ID" value="PRX92368.1"/>
    <property type="molecule type" value="Genomic_DNA"/>
</dbReference>
<keyword evidence="2" id="KW-0456">Lyase</keyword>
<dbReference type="InterPro" id="IPR002762">
    <property type="entry name" value="CbiX-like"/>
</dbReference>
<dbReference type="PANTHER" id="PTHR33542">
    <property type="entry name" value="SIROHYDROCHLORIN FERROCHELATASE, CHLOROPLASTIC"/>
    <property type="match status" value="1"/>
</dbReference>
<evidence type="ECO:0000256" key="1">
    <source>
        <dbReference type="ARBA" id="ARBA00022723"/>
    </source>
</evidence>
<dbReference type="Pfam" id="PF01903">
    <property type="entry name" value="CbiX"/>
    <property type="match status" value="2"/>
</dbReference>
<dbReference type="SUPFAM" id="SSF53800">
    <property type="entry name" value="Chelatase"/>
    <property type="match status" value="1"/>
</dbReference>
<keyword evidence="1" id="KW-0479">Metal-binding</keyword>
<reference evidence="3 4" key="1">
    <citation type="submission" date="2018-03" db="EMBL/GenBank/DDBJ databases">
        <title>Genomic Encyclopedia of Archaeal and Bacterial Type Strains, Phase II (KMG-II): from individual species to whole genera.</title>
        <authorList>
            <person name="Goeker M."/>
        </authorList>
    </citation>
    <scope>NUCLEOTIDE SEQUENCE [LARGE SCALE GENOMIC DNA]</scope>
    <source>
        <strain evidence="3 4">DSM 45601</strain>
    </source>
</reference>
<dbReference type="Gene3D" id="3.40.50.1400">
    <property type="match status" value="2"/>
</dbReference>
<protein>
    <submittedName>
        <fullName evidence="3">Sirohydrochlorin ferrochelatase</fullName>
    </submittedName>
</protein>
<sequence>MPGPAPLVAVAHGSRDPRAEAVVRELAARAAAGRRGLRVRAAFLDHTAPSLPEALAALAAEGAGEAVVVPLLLTAAYHSAVDIPRALAGVREELPWLRVRTAPVLGPHPAFTRVLGDRLAAAGAHPDPGTAVVLAAAGSADPAANAAVARVARDWAARGEGWHSVVPAYASAAAPTPAEAVRERLAAGAARVAVATYLLAPGLFADRVRRDALSAGAYAVSPVLGADPRIAGVVVHRYSTALREPAVRG</sequence>
<dbReference type="InterPro" id="IPR050963">
    <property type="entry name" value="Sirohydro_Cobaltochel/CbiX"/>
</dbReference>
<dbReference type="GO" id="GO:0046872">
    <property type="term" value="F:metal ion binding"/>
    <property type="evidence" value="ECO:0007669"/>
    <property type="project" value="UniProtKB-KW"/>
</dbReference>
<dbReference type="PANTHER" id="PTHR33542:SF5">
    <property type="entry name" value="FERROCHELATASE CHE1"/>
    <property type="match status" value="1"/>
</dbReference>
<gene>
    <name evidence="3" type="ORF">CLV72_110128</name>
</gene>
<comment type="caution">
    <text evidence="3">The sequence shown here is derived from an EMBL/GenBank/DDBJ whole genome shotgun (WGS) entry which is preliminary data.</text>
</comment>
<evidence type="ECO:0000256" key="2">
    <source>
        <dbReference type="ARBA" id="ARBA00023239"/>
    </source>
</evidence>
<accession>A0A2T0PU94</accession>
<name>A0A2T0PU94_9ACTN</name>
<evidence type="ECO:0000313" key="3">
    <source>
        <dbReference type="EMBL" id="PRX92368.1"/>
    </source>
</evidence>
<dbReference type="GO" id="GO:0016829">
    <property type="term" value="F:lyase activity"/>
    <property type="evidence" value="ECO:0007669"/>
    <property type="project" value="UniProtKB-KW"/>
</dbReference>
<keyword evidence="4" id="KW-1185">Reference proteome</keyword>
<dbReference type="Proteomes" id="UP000237846">
    <property type="component" value="Unassembled WGS sequence"/>
</dbReference>
<evidence type="ECO:0000313" key="4">
    <source>
        <dbReference type="Proteomes" id="UP000237846"/>
    </source>
</evidence>
<dbReference type="AlphaFoldDB" id="A0A2T0PU94"/>
<dbReference type="CDD" id="cd03416">
    <property type="entry name" value="CbiX_SirB_N"/>
    <property type="match status" value="1"/>
</dbReference>
<proteinExistence type="predicted"/>
<organism evidence="3 4">
    <name type="scientific">Allonocardiopsis opalescens</name>
    <dbReference type="NCBI Taxonomy" id="1144618"/>
    <lineage>
        <taxon>Bacteria</taxon>
        <taxon>Bacillati</taxon>
        <taxon>Actinomycetota</taxon>
        <taxon>Actinomycetes</taxon>
        <taxon>Streptosporangiales</taxon>
        <taxon>Allonocardiopsis</taxon>
    </lineage>
</organism>